<comment type="caution">
    <text evidence="2">The sequence shown here is derived from an EMBL/GenBank/DDBJ whole genome shotgun (WGS) entry which is preliminary data.</text>
</comment>
<name>A0A4Z2G656_9TELE</name>
<evidence type="ECO:0000313" key="3">
    <source>
        <dbReference type="Proteomes" id="UP000314294"/>
    </source>
</evidence>
<sequence length="137" mass="15238">MSLSCAWCKKGLGVVDIVHARSSGAIRHASHCAVNLFQNMLIQVQVMRPTLTMGHDGDRAVGALVQSHHPGAQVQSHCIGAVWPDAAAERRHDSGFTKRPRNRHPENRHPENRHPGQRLSVSAPWTETERFSTLDRD</sequence>
<reference evidence="2 3" key="1">
    <citation type="submission" date="2019-03" db="EMBL/GenBank/DDBJ databases">
        <title>First draft genome of Liparis tanakae, snailfish: a comprehensive survey of snailfish specific genes.</title>
        <authorList>
            <person name="Kim W."/>
            <person name="Song I."/>
            <person name="Jeong J.-H."/>
            <person name="Kim D."/>
            <person name="Kim S."/>
            <person name="Ryu S."/>
            <person name="Song J.Y."/>
            <person name="Lee S.K."/>
        </authorList>
    </citation>
    <scope>NUCLEOTIDE SEQUENCE [LARGE SCALE GENOMIC DNA]</scope>
    <source>
        <tissue evidence="2">Muscle</tissue>
    </source>
</reference>
<keyword evidence="3" id="KW-1185">Reference proteome</keyword>
<evidence type="ECO:0000256" key="1">
    <source>
        <dbReference type="SAM" id="MobiDB-lite"/>
    </source>
</evidence>
<proteinExistence type="predicted"/>
<protein>
    <submittedName>
        <fullName evidence="2">Uncharacterized protein</fullName>
    </submittedName>
</protein>
<dbReference type="EMBL" id="SRLO01000672">
    <property type="protein sequence ID" value="TNN49046.1"/>
    <property type="molecule type" value="Genomic_DNA"/>
</dbReference>
<dbReference type="Proteomes" id="UP000314294">
    <property type="component" value="Unassembled WGS sequence"/>
</dbReference>
<dbReference type="AlphaFoldDB" id="A0A4Z2G656"/>
<feature type="compositionally biased region" description="Basic and acidic residues" evidence="1">
    <location>
        <begin position="127"/>
        <end position="137"/>
    </location>
</feature>
<gene>
    <name evidence="2" type="ORF">EYF80_040754</name>
</gene>
<feature type="region of interest" description="Disordered" evidence="1">
    <location>
        <begin position="89"/>
        <end position="137"/>
    </location>
</feature>
<organism evidence="2 3">
    <name type="scientific">Liparis tanakae</name>
    <name type="common">Tanaka's snailfish</name>
    <dbReference type="NCBI Taxonomy" id="230148"/>
    <lineage>
        <taxon>Eukaryota</taxon>
        <taxon>Metazoa</taxon>
        <taxon>Chordata</taxon>
        <taxon>Craniata</taxon>
        <taxon>Vertebrata</taxon>
        <taxon>Euteleostomi</taxon>
        <taxon>Actinopterygii</taxon>
        <taxon>Neopterygii</taxon>
        <taxon>Teleostei</taxon>
        <taxon>Neoteleostei</taxon>
        <taxon>Acanthomorphata</taxon>
        <taxon>Eupercaria</taxon>
        <taxon>Perciformes</taxon>
        <taxon>Cottioidei</taxon>
        <taxon>Cottales</taxon>
        <taxon>Liparidae</taxon>
        <taxon>Liparis</taxon>
    </lineage>
</organism>
<accession>A0A4Z2G656</accession>
<evidence type="ECO:0000313" key="2">
    <source>
        <dbReference type="EMBL" id="TNN49046.1"/>
    </source>
</evidence>
<feature type="compositionally biased region" description="Basic and acidic residues" evidence="1">
    <location>
        <begin position="103"/>
        <end position="114"/>
    </location>
</feature>